<feature type="binding site" description="axial binding residue" evidence="7">
    <location>
        <position position="479"/>
    </location>
    <ligand>
        <name>heme</name>
        <dbReference type="ChEBI" id="CHEBI:30413"/>
    </ligand>
    <ligandPart>
        <name>Fe</name>
        <dbReference type="ChEBI" id="CHEBI:18248"/>
    </ligandPart>
</feature>
<evidence type="ECO:0000256" key="2">
    <source>
        <dbReference type="ARBA" id="ARBA00010617"/>
    </source>
</evidence>
<evidence type="ECO:0000256" key="6">
    <source>
        <dbReference type="ARBA" id="ARBA00023033"/>
    </source>
</evidence>
<dbReference type="AlphaFoldDB" id="A0A4P7N5E8"/>
<comment type="similarity">
    <text evidence="2 8">Belongs to the cytochrome P450 family.</text>
</comment>
<evidence type="ECO:0000313" key="10">
    <source>
        <dbReference type="Proteomes" id="UP000294847"/>
    </source>
</evidence>
<dbReference type="CDD" id="cd11041">
    <property type="entry name" value="CYP503A1-like"/>
    <property type="match status" value="1"/>
</dbReference>
<dbReference type="Proteomes" id="UP000294847">
    <property type="component" value="Chromosome 2"/>
</dbReference>
<proteinExistence type="inferred from homology"/>
<sequence length="532" mass="59327">MASRFRLLKQHDKTITSLSPTLSSPWLWLIIGSVALAYARLAQRRSSSLSKYPLFHQRRWFDVWGVWERGEFLLKGANQAIAKAAQHYGIGEPFCMRDPWGEILVLPAEHAHYLKSNTGFAFEPFFNARTHASLNDGLAGFLELAKLPNIVSQGVKANLTQVSQKQLNDLSEDTLSAIDDLVPAGDGNWGEIPVSDVVVKIVHRVSSRTFLGNDGPRNTQWLDLAQTYTPDISLAGFILDLVPPLLRPLAQWCIPAMHRGRRQLATARGLVAAMIDERRRRQEVQPVSSDGGEKKQVVGSDDAIGWFDRAAGGDARLYDAAAAQLALTFVADHTSANFIAKALLDLARHPEVVCELRREIEREVSGLGWAGWEKANLHRMKLLDSVIKESMRLQPIFFASMLGAVTQEMSLKDGTVLPVGTRIAVSGDGNRDPDVYDKPDEWDGYRYYKMRQGGEREDMAQLACATTEHAGFGVGKHSCPGRFYAADVMKIILCHLLMRYDWKVSEAGPETVVMGWTQMVHPEAKILLRRRS</sequence>
<dbReference type="Pfam" id="PF00067">
    <property type="entry name" value="p450"/>
    <property type="match status" value="1"/>
</dbReference>
<keyword evidence="5 7" id="KW-0408">Iron</keyword>
<dbReference type="InterPro" id="IPR001128">
    <property type="entry name" value="Cyt_P450"/>
</dbReference>
<dbReference type="InterPro" id="IPR036396">
    <property type="entry name" value="Cyt_P450_sf"/>
</dbReference>
<dbReference type="InterPro" id="IPR017972">
    <property type="entry name" value="Cyt_P450_CS"/>
</dbReference>
<dbReference type="EMBL" id="CP034205">
    <property type="protein sequence ID" value="QBZ57777.1"/>
    <property type="molecule type" value="Genomic_DNA"/>
</dbReference>
<reference evidence="9 10" key="1">
    <citation type="journal article" date="2019" name="Mol. Biol. Evol.">
        <title>Blast fungal genomes show frequent chromosomal changes, gene gains and losses, and effector gene turnover.</title>
        <authorList>
            <person name="Gomez Luciano L.B."/>
            <person name="Jason Tsai I."/>
            <person name="Chuma I."/>
            <person name="Tosa Y."/>
            <person name="Chen Y.H."/>
            <person name="Li J.Y."/>
            <person name="Li M.Y."/>
            <person name="Jade Lu M.Y."/>
            <person name="Nakayashiki H."/>
            <person name="Li W.H."/>
        </authorList>
    </citation>
    <scope>NUCLEOTIDE SEQUENCE [LARGE SCALE GENOMIC DNA]</scope>
    <source>
        <strain evidence="9">MZ5-1-6</strain>
    </source>
</reference>
<evidence type="ECO:0000256" key="7">
    <source>
        <dbReference type="PIRSR" id="PIRSR602403-1"/>
    </source>
</evidence>
<evidence type="ECO:0000256" key="8">
    <source>
        <dbReference type="RuleBase" id="RU000461"/>
    </source>
</evidence>
<keyword evidence="6 8" id="KW-0503">Monooxygenase</keyword>
<accession>A0A4P7N5E8</accession>
<evidence type="ECO:0000256" key="3">
    <source>
        <dbReference type="ARBA" id="ARBA00022723"/>
    </source>
</evidence>
<dbReference type="GO" id="GO:0005506">
    <property type="term" value="F:iron ion binding"/>
    <property type="evidence" value="ECO:0007669"/>
    <property type="project" value="InterPro"/>
</dbReference>
<dbReference type="PANTHER" id="PTHR46206">
    <property type="entry name" value="CYTOCHROME P450"/>
    <property type="match status" value="1"/>
</dbReference>
<dbReference type="SUPFAM" id="SSF48264">
    <property type="entry name" value="Cytochrome P450"/>
    <property type="match status" value="1"/>
</dbReference>
<evidence type="ECO:0000256" key="1">
    <source>
        <dbReference type="ARBA" id="ARBA00001971"/>
    </source>
</evidence>
<dbReference type="GO" id="GO:0020037">
    <property type="term" value="F:heme binding"/>
    <property type="evidence" value="ECO:0007669"/>
    <property type="project" value="InterPro"/>
</dbReference>
<evidence type="ECO:0000256" key="5">
    <source>
        <dbReference type="ARBA" id="ARBA00023004"/>
    </source>
</evidence>
<dbReference type="PRINTS" id="PR00465">
    <property type="entry name" value="EP450IV"/>
</dbReference>
<dbReference type="PANTHER" id="PTHR46206:SF9">
    <property type="entry name" value="CYTOCHROME P450"/>
    <property type="match status" value="1"/>
</dbReference>
<evidence type="ECO:0008006" key="11">
    <source>
        <dbReference type="Google" id="ProtNLM"/>
    </source>
</evidence>
<dbReference type="InterPro" id="IPR002403">
    <property type="entry name" value="Cyt_P450_E_grp-IV"/>
</dbReference>
<dbReference type="Gene3D" id="1.10.630.10">
    <property type="entry name" value="Cytochrome P450"/>
    <property type="match status" value="1"/>
</dbReference>
<gene>
    <name evidence="9" type="ORF">PoMZ_02712</name>
</gene>
<name>A0A4P7N5E8_PYROR</name>
<protein>
    <recommendedName>
        <fullName evidence="11">Ent-kaurene oxidase</fullName>
    </recommendedName>
</protein>
<keyword evidence="7 8" id="KW-0349">Heme</keyword>
<keyword evidence="4 8" id="KW-0560">Oxidoreductase</keyword>
<dbReference type="GO" id="GO:0004497">
    <property type="term" value="F:monooxygenase activity"/>
    <property type="evidence" value="ECO:0007669"/>
    <property type="project" value="UniProtKB-KW"/>
</dbReference>
<keyword evidence="3 7" id="KW-0479">Metal-binding</keyword>
<dbReference type="PRINTS" id="PR00385">
    <property type="entry name" value="P450"/>
</dbReference>
<organism evidence="9 10">
    <name type="scientific">Pyricularia oryzae</name>
    <name type="common">Rice blast fungus</name>
    <name type="synonym">Magnaporthe oryzae</name>
    <dbReference type="NCBI Taxonomy" id="318829"/>
    <lineage>
        <taxon>Eukaryota</taxon>
        <taxon>Fungi</taxon>
        <taxon>Dikarya</taxon>
        <taxon>Ascomycota</taxon>
        <taxon>Pezizomycotina</taxon>
        <taxon>Sordariomycetes</taxon>
        <taxon>Sordariomycetidae</taxon>
        <taxon>Magnaporthales</taxon>
        <taxon>Pyriculariaceae</taxon>
        <taxon>Pyricularia</taxon>
    </lineage>
</organism>
<evidence type="ECO:0000313" key="9">
    <source>
        <dbReference type="EMBL" id="QBZ57777.1"/>
    </source>
</evidence>
<dbReference type="GO" id="GO:0016705">
    <property type="term" value="F:oxidoreductase activity, acting on paired donors, with incorporation or reduction of molecular oxygen"/>
    <property type="evidence" value="ECO:0007669"/>
    <property type="project" value="InterPro"/>
</dbReference>
<dbReference type="PROSITE" id="PS00086">
    <property type="entry name" value="CYTOCHROME_P450"/>
    <property type="match status" value="1"/>
</dbReference>
<evidence type="ECO:0000256" key="4">
    <source>
        <dbReference type="ARBA" id="ARBA00023002"/>
    </source>
</evidence>
<comment type="cofactor">
    <cofactor evidence="1 7">
        <name>heme</name>
        <dbReference type="ChEBI" id="CHEBI:30413"/>
    </cofactor>
</comment>